<feature type="binding site" evidence="6">
    <location>
        <position position="259"/>
    </location>
    <ligand>
        <name>a divalent metal cation</name>
        <dbReference type="ChEBI" id="CHEBI:60240"/>
        <label>1</label>
    </ligand>
</feature>
<dbReference type="GO" id="GO:0006508">
    <property type="term" value="P:proteolysis"/>
    <property type="evidence" value="ECO:0007669"/>
    <property type="project" value="UniProtKB-KW"/>
</dbReference>
<comment type="function">
    <text evidence="1 6">Removes the N-terminal methionine from nascent proteins. The N-terminal methionine is often cleaved when the second residue in the primary sequence is small and uncharged (Met-Ala-, Cys, Gly, Pro, Ser, Thr, or Val). Requires deformylation of the N(alpha)-formylated initiator methionine before it can be hydrolyzed.</text>
</comment>
<dbReference type="InterPro" id="IPR002467">
    <property type="entry name" value="Pept_M24A_MAP1"/>
</dbReference>
<comment type="caution">
    <text evidence="6">Lacks conserved residue(s) required for the propagation of feature annotation.</text>
</comment>
<sequence>MADMYAATSGIECMSYNHQNLKSEAEIASMREAGLLTWQAHQVAAALVKPGITTAEIDHAVAQFIQEQQAESLFKDVPSATGNVPFPAVTCISINEQLVHGLPGTRQLQTGDIVSIDIGLRYHGWCGDAAVTHPVGPIAESTQRILDITEGALQLAIELLPQKQRWSQVARALEAYVKQAGFAVVEGLVGHSIGHEMWETPQVPNYYSLQYEALGDFELQAGVVIAVEPMVTMISQRVQTLPDHWTIVAQDGLPAAHFEHTLALTASGVQVLTAGPDGKAWAVPA</sequence>
<evidence type="ECO:0000256" key="7">
    <source>
        <dbReference type="RuleBase" id="RU003653"/>
    </source>
</evidence>
<feature type="binding site" evidence="6">
    <location>
        <position position="100"/>
    </location>
    <ligand>
        <name>substrate</name>
    </ligand>
</feature>
<dbReference type="PANTHER" id="PTHR43330:SF27">
    <property type="entry name" value="METHIONINE AMINOPEPTIDASE"/>
    <property type="match status" value="1"/>
</dbReference>
<keyword evidence="4 6" id="KW-0479">Metal-binding</keyword>
<evidence type="ECO:0000313" key="10">
    <source>
        <dbReference type="Proteomes" id="UP000322530"/>
    </source>
</evidence>
<feature type="binding site" evidence="6">
    <location>
        <position position="259"/>
    </location>
    <ligand>
        <name>a divalent metal cation</name>
        <dbReference type="ChEBI" id="CHEBI:60240"/>
        <label>2</label>
        <note>catalytic</note>
    </ligand>
</feature>
<feature type="binding site" evidence="6">
    <location>
        <position position="117"/>
    </location>
    <ligand>
        <name>a divalent metal cation</name>
        <dbReference type="ChEBI" id="CHEBI:60240"/>
        <label>1</label>
    </ligand>
</feature>
<dbReference type="Proteomes" id="UP000322530">
    <property type="component" value="Unassembled WGS sequence"/>
</dbReference>
<accession>A0A5A5TA65</accession>
<evidence type="ECO:0000256" key="4">
    <source>
        <dbReference type="ARBA" id="ARBA00022723"/>
    </source>
</evidence>
<keyword evidence="3 6" id="KW-0645">Protease</keyword>
<dbReference type="GO" id="GO:0070006">
    <property type="term" value="F:metalloaminopeptidase activity"/>
    <property type="evidence" value="ECO:0007669"/>
    <property type="project" value="UniProtKB-UniRule"/>
</dbReference>
<dbReference type="NCBIfam" id="TIGR00500">
    <property type="entry name" value="met_pdase_I"/>
    <property type="match status" value="1"/>
</dbReference>
<comment type="subunit">
    <text evidence="6">Monomer.</text>
</comment>
<proteinExistence type="inferred from homology"/>
<comment type="similarity">
    <text evidence="6">Belongs to the peptidase M24A family. Methionine aminopeptidase type 1 subfamily.</text>
</comment>
<dbReference type="AlphaFoldDB" id="A0A5A5TA65"/>
<organism evidence="9 10">
    <name type="scientific">Dictyobacter arantiisoli</name>
    <dbReference type="NCBI Taxonomy" id="2014874"/>
    <lineage>
        <taxon>Bacteria</taxon>
        <taxon>Bacillati</taxon>
        <taxon>Chloroflexota</taxon>
        <taxon>Ktedonobacteria</taxon>
        <taxon>Ktedonobacterales</taxon>
        <taxon>Dictyobacteraceae</taxon>
        <taxon>Dictyobacter</taxon>
    </lineage>
</organism>
<dbReference type="GO" id="GO:0005829">
    <property type="term" value="C:cytosol"/>
    <property type="evidence" value="ECO:0007669"/>
    <property type="project" value="TreeGrafter"/>
</dbReference>
<evidence type="ECO:0000256" key="2">
    <source>
        <dbReference type="ARBA" id="ARBA00022438"/>
    </source>
</evidence>
<dbReference type="InterPro" id="IPR001714">
    <property type="entry name" value="Pept_M24_MAP"/>
</dbReference>
<evidence type="ECO:0000256" key="5">
    <source>
        <dbReference type="ARBA" id="ARBA00022801"/>
    </source>
</evidence>
<comment type="cofactor">
    <cofactor evidence="6">
        <name>Co(2+)</name>
        <dbReference type="ChEBI" id="CHEBI:48828"/>
    </cofactor>
    <cofactor evidence="6">
        <name>Zn(2+)</name>
        <dbReference type="ChEBI" id="CHEBI:29105"/>
    </cofactor>
    <cofactor evidence="6">
        <name>Mn(2+)</name>
        <dbReference type="ChEBI" id="CHEBI:29035"/>
    </cofactor>
    <cofactor evidence="6">
        <name>Fe(2+)</name>
        <dbReference type="ChEBI" id="CHEBI:29033"/>
    </cofactor>
    <text evidence="6">Binds 2 divalent metal cations per subunit. Has a high-affinity and a low affinity metal-binding site. The true nature of the physiological cofactor is under debate. The enzyme is active with cobalt, zinc, manganese or divalent iron ions. Most likely, methionine aminopeptidases function as mononuclear Fe(2+)-metalloproteases under physiological conditions, and the catalytically relevant metal-binding site has been assigned to the histidine-containing high-affinity site.</text>
</comment>
<protein>
    <recommendedName>
        <fullName evidence="6 7">Methionine aminopeptidase</fullName>
        <shortName evidence="6">MAP</shortName>
        <shortName evidence="6">MetAP</shortName>
        <ecNumber evidence="6 7">3.4.11.18</ecNumber>
    </recommendedName>
    <alternativeName>
        <fullName evidence="6">Peptidase M</fullName>
    </alternativeName>
</protein>
<keyword evidence="10" id="KW-1185">Reference proteome</keyword>
<feature type="binding site" evidence="6">
    <location>
        <position position="228"/>
    </location>
    <ligand>
        <name>a divalent metal cation</name>
        <dbReference type="ChEBI" id="CHEBI:60240"/>
        <label>2</label>
        <note>catalytic</note>
    </ligand>
</feature>
<dbReference type="InterPro" id="IPR000994">
    <property type="entry name" value="Pept_M24"/>
</dbReference>
<comment type="catalytic activity">
    <reaction evidence="6 7">
        <text>Release of N-terminal amino acids, preferentially methionine, from peptides and arylamides.</text>
        <dbReference type="EC" id="3.4.11.18"/>
    </reaction>
</comment>
<name>A0A5A5TA65_9CHLR</name>
<dbReference type="PRINTS" id="PR00599">
    <property type="entry name" value="MAPEPTIDASE"/>
</dbReference>
<feature type="domain" description="Peptidase M24" evidence="8">
    <location>
        <begin position="29"/>
        <end position="265"/>
    </location>
</feature>
<evidence type="ECO:0000313" key="9">
    <source>
        <dbReference type="EMBL" id="GCF08288.1"/>
    </source>
</evidence>
<dbReference type="PANTHER" id="PTHR43330">
    <property type="entry name" value="METHIONINE AMINOPEPTIDASE"/>
    <property type="match status" value="1"/>
</dbReference>
<dbReference type="HAMAP" id="MF_01974">
    <property type="entry name" value="MetAP_1"/>
    <property type="match status" value="1"/>
</dbReference>
<dbReference type="Pfam" id="PF00557">
    <property type="entry name" value="Peptidase_M24"/>
    <property type="match status" value="1"/>
</dbReference>
<evidence type="ECO:0000256" key="3">
    <source>
        <dbReference type="ARBA" id="ARBA00022670"/>
    </source>
</evidence>
<dbReference type="EC" id="3.4.11.18" evidence="6 7"/>
<reference evidence="9 10" key="1">
    <citation type="submission" date="2019-01" db="EMBL/GenBank/DDBJ databases">
        <title>Draft genome sequence of Dictyobacter sp. Uno17.</title>
        <authorList>
            <person name="Wang C.M."/>
            <person name="Zheng Y."/>
            <person name="Sakai Y."/>
            <person name="Abe K."/>
            <person name="Yokota A."/>
            <person name="Yabe S."/>
        </authorList>
    </citation>
    <scope>NUCLEOTIDE SEQUENCE [LARGE SCALE GENOMIC DNA]</scope>
    <source>
        <strain evidence="9 10">Uno17</strain>
    </source>
</reference>
<keyword evidence="5 6" id="KW-0378">Hydrolase</keyword>
<keyword evidence="2 6" id="KW-0031">Aminopeptidase</keyword>
<dbReference type="InterPro" id="IPR036005">
    <property type="entry name" value="Creatinase/aminopeptidase-like"/>
</dbReference>
<dbReference type="GO" id="GO:0004239">
    <property type="term" value="F:initiator methionyl aminopeptidase activity"/>
    <property type="evidence" value="ECO:0007669"/>
    <property type="project" value="UniProtKB-UniRule"/>
</dbReference>
<gene>
    <name evidence="9" type="primary">map_1</name>
    <name evidence="6" type="synonym">map</name>
    <name evidence="9" type="ORF">KDI_18520</name>
</gene>
<dbReference type="EMBL" id="BIXY01000021">
    <property type="protein sequence ID" value="GCF08288.1"/>
    <property type="molecule type" value="Genomic_DNA"/>
</dbReference>
<evidence type="ECO:0000256" key="1">
    <source>
        <dbReference type="ARBA" id="ARBA00002521"/>
    </source>
</evidence>
<evidence type="ECO:0000256" key="6">
    <source>
        <dbReference type="HAMAP-Rule" id="MF_01974"/>
    </source>
</evidence>
<evidence type="ECO:0000259" key="8">
    <source>
        <dbReference type="Pfam" id="PF00557"/>
    </source>
</evidence>
<dbReference type="GO" id="GO:0046872">
    <property type="term" value="F:metal ion binding"/>
    <property type="evidence" value="ECO:0007669"/>
    <property type="project" value="UniProtKB-UniRule"/>
</dbReference>
<feature type="binding site" evidence="6">
    <location>
        <position position="128"/>
    </location>
    <ligand>
        <name>a divalent metal cation</name>
        <dbReference type="ChEBI" id="CHEBI:60240"/>
        <label>1</label>
    </ligand>
</feature>
<comment type="caution">
    <text evidence="9">The sequence shown here is derived from an EMBL/GenBank/DDBJ whole genome shotgun (WGS) entry which is preliminary data.</text>
</comment>
<feature type="binding site" evidence="6">
    <location>
        <position position="128"/>
    </location>
    <ligand>
        <name>a divalent metal cation</name>
        <dbReference type="ChEBI" id="CHEBI:60240"/>
        <label>2</label>
        <note>catalytic</note>
    </ligand>
</feature>
<dbReference type="SUPFAM" id="SSF55920">
    <property type="entry name" value="Creatinase/aminopeptidase"/>
    <property type="match status" value="1"/>
</dbReference>
<dbReference type="Gene3D" id="3.90.230.10">
    <property type="entry name" value="Creatinase/methionine aminopeptidase superfamily"/>
    <property type="match status" value="1"/>
</dbReference>
<feature type="binding site" evidence="6">
    <location>
        <position position="191"/>
    </location>
    <ligand>
        <name>a divalent metal cation</name>
        <dbReference type="ChEBI" id="CHEBI:60240"/>
        <label>2</label>
        <note>catalytic</note>
    </ligand>
</feature>